<keyword evidence="2 8" id="KW-1003">Cell membrane</keyword>
<comment type="subcellular location">
    <subcellularLocation>
        <location evidence="1 8">Cell membrane</location>
        <topology evidence="1 8">Multi-pass membrane protein</topology>
    </subcellularLocation>
</comment>
<evidence type="ECO:0000256" key="1">
    <source>
        <dbReference type="ARBA" id="ARBA00004651"/>
    </source>
</evidence>
<keyword evidence="3 8" id="KW-0812">Transmembrane</keyword>
<feature type="transmembrane region" description="Helical" evidence="8">
    <location>
        <begin position="227"/>
        <end position="248"/>
    </location>
</feature>
<comment type="similarity">
    <text evidence="8">Belongs to the insect chemoreceptor superfamily. Gustatory receptor (GR) family.</text>
</comment>
<keyword evidence="6 8" id="KW-0675">Receptor</keyword>
<organism evidence="10">
    <name type="scientific">Scaeva pyrastri</name>
    <name type="common">Hoverfly</name>
    <name type="synonym">Musca pyrastri</name>
    <dbReference type="NCBI Taxonomy" id="219539"/>
    <lineage>
        <taxon>Eukaryota</taxon>
        <taxon>Metazoa</taxon>
        <taxon>Ecdysozoa</taxon>
        <taxon>Arthropoda</taxon>
        <taxon>Hexapoda</taxon>
        <taxon>Insecta</taxon>
        <taxon>Pterygota</taxon>
        <taxon>Neoptera</taxon>
        <taxon>Endopterygota</taxon>
        <taxon>Diptera</taxon>
        <taxon>Brachycera</taxon>
        <taxon>Muscomorpha</taxon>
        <taxon>Syrphoidea</taxon>
        <taxon>Syrphidae</taxon>
        <taxon>Syrphinae</taxon>
        <taxon>Syrphini</taxon>
        <taxon>Scaeva</taxon>
    </lineage>
</organism>
<reference evidence="10" key="1">
    <citation type="submission" date="2015-12" db="EMBL/GenBank/DDBJ databases">
        <authorList>
            <person name="Shamseldin A."/>
            <person name="Moawad H."/>
            <person name="Abd El-Rahim W.M."/>
            <person name="Sadowsky M.J."/>
        </authorList>
    </citation>
    <scope>NUCLEOTIDE SEQUENCE</scope>
</reference>
<proteinExistence type="evidence at transcript level"/>
<feature type="chain" id="PRO_5008544228" description="Gustatory receptor" evidence="9">
    <location>
        <begin position="23"/>
        <end position="372"/>
    </location>
</feature>
<dbReference type="PANTHER" id="PTHR21143:SF133">
    <property type="entry name" value="GUSTATORY AND PHEROMONE RECEPTOR 32A-RELATED"/>
    <property type="match status" value="1"/>
</dbReference>
<dbReference type="GO" id="GO:0008049">
    <property type="term" value="P:male courtship behavior"/>
    <property type="evidence" value="ECO:0007669"/>
    <property type="project" value="TreeGrafter"/>
</dbReference>
<dbReference type="GO" id="GO:0007165">
    <property type="term" value="P:signal transduction"/>
    <property type="evidence" value="ECO:0007669"/>
    <property type="project" value="UniProtKB-KW"/>
</dbReference>
<evidence type="ECO:0000256" key="7">
    <source>
        <dbReference type="ARBA" id="ARBA00023224"/>
    </source>
</evidence>
<feature type="transmembrane region" description="Helical" evidence="8">
    <location>
        <begin position="124"/>
        <end position="144"/>
    </location>
</feature>
<keyword evidence="7 8" id="KW-0807">Transducer</keyword>
<evidence type="ECO:0000313" key="10">
    <source>
        <dbReference type="EMBL" id="AOE48124.1"/>
    </source>
</evidence>
<evidence type="ECO:0000256" key="2">
    <source>
        <dbReference type="ARBA" id="ARBA00022475"/>
    </source>
</evidence>
<feature type="transmembrane region" description="Helical" evidence="8">
    <location>
        <begin position="268"/>
        <end position="287"/>
    </location>
</feature>
<comment type="caution">
    <text evidence="8">Lacks conserved residue(s) required for the propagation of feature annotation.</text>
</comment>
<dbReference type="GO" id="GO:0043025">
    <property type="term" value="C:neuronal cell body"/>
    <property type="evidence" value="ECO:0007669"/>
    <property type="project" value="TreeGrafter"/>
</dbReference>
<evidence type="ECO:0000256" key="6">
    <source>
        <dbReference type="ARBA" id="ARBA00023170"/>
    </source>
</evidence>
<accession>A0A1B3B7E1</accession>
<dbReference type="Pfam" id="PF08395">
    <property type="entry name" value="7tm_7"/>
    <property type="match status" value="1"/>
</dbReference>
<keyword evidence="5 8" id="KW-0472">Membrane</keyword>
<evidence type="ECO:0000256" key="4">
    <source>
        <dbReference type="ARBA" id="ARBA00022989"/>
    </source>
</evidence>
<dbReference type="GO" id="GO:0050909">
    <property type="term" value="P:sensory perception of taste"/>
    <property type="evidence" value="ECO:0007669"/>
    <property type="project" value="InterPro"/>
</dbReference>
<feature type="signal peptide" evidence="9">
    <location>
        <begin position="1"/>
        <end position="22"/>
    </location>
</feature>
<dbReference type="AlphaFoldDB" id="A0A1B3B7E1"/>
<reference evidence="10" key="2">
    <citation type="journal article" date="2016" name="PLoS ONE">
        <title>Molecular Characterization and Sex Distribution of Chemosensory Receptor Gene Family Based on Transcriptome Analysis of Scaeva pyrastri.</title>
        <authorList>
            <person name="Li X.M."/>
            <person name="Zhu X.Y."/>
            <person name="He P."/>
            <person name="Xu L."/>
            <person name="Sun L."/>
            <person name="Chen L."/>
            <person name="Wang Z.Q."/>
            <person name="Deng D.G."/>
            <person name="Zhang Y.N."/>
        </authorList>
    </citation>
    <scope>NUCLEOTIDE SEQUENCE</scope>
</reference>
<comment type="function">
    <text evidence="8">Gustatory receptor which mediates acceptance or avoidance behavior, depending on its substrates.</text>
</comment>
<evidence type="ECO:0000256" key="5">
    <source>
        <dbReference type="ARBA" id="ARBA00023136"/>
    </source>
</evidence>
<keyword evidence="4 8" id="KW-1133">Transmembrane helix</keyword>
<dbReference type="GO" id="GO:0030425">
    <property type="term" value="C:dendrite"/>
    <property type="evidence" value="ECO:0007669"/>
    <property type="project" value="TreeGrafter"/>
</dbReference>
<dbReference type="GO" id="GO:0007635">
    <property type="term" value="P:chemosensory behavior"/>
    <property type="evidence" value="ECO:0007669"/>
    <property type="project" value="TreeGrafter"/>
</dbReference>
<keyword evidence="9" id="KW-0732">Signal</keyword>
<sequence length="372" mass="43040">MFPQNKFILLCKLFCLAPISNSSNVQRILSAYCLITVICLIVVTAFSFSIDIFGEGFVVSSLATSAVFVSGIVGHITVVLESLLKKKEHEYFFAKLYELEYIFRFKLRHRIQVRSDRKHILRKYSKLSVVIIICFGAYITIISTHDYLGYFWLASVSVVVNRMRLIQACVYVDFINFRFDSMNLLLKQVSNSIVQHNLRIPDIDYEIIDNTERIFVLKTIYTRLNKLVLCLNEAFGWSIVTLTVYYSLDITCNLYWLFLGFEDILDNFHIYECCVTIFPIALLLFALSHTCCKCEKKGDVARQLVQQILVSSTFDHTNYLLDAFLLQINNQPIVFHAKHFFNVNAKLLPNILSSMLAFLVILIQFQLTKNEL</sequence>
<evidence type="ECO:0000256" key="9">
    <source>
        <dbReference type="SAM" id="SignalP"/>
    </source>
</evidence>
<feature type="transmembrane region" description="Helical" evidence="8">
    <location>
        <begin position="29"/>
        <end position="50"/>
    </location>
</feature>
<dbReference type="InterPro" id="IPR013604">
    <property type="entry name" value="7TM_chemorcpt"/>
</dbReference>
<evidence type="ECO:0000256" key="8">
    <source>
        <dbReference type="RuleBase" id="RU363108"/>
    </source>
</evidence>
<evidence type="ECO:0000256" key="3">
    <source>
        <dbReference type="ARBA" id="ARBA00022692"/>
    </source>
</evidence>
<dbReference type="GO" id="GO:0005886">
    <property type="term" value="C:plasma membrane"/>
    <property type="evidence" value="ECO:0007669"/>
    <property type="project" value="UniProtKB-SubCell"/>
</dbReference>
<dbReference type="EMBL" id="KU291874">
    <property type="protein sequence ID" value="AOE48124.1"/>
    <property type="molecule type" value="mRNA"/>
</dbReference>
<dbReference type="GO" id="GO:0030424">
    <property type="term" value="C:axon"/>
    <property type="evidence" value="ECO:0007669"/>
    <property type="project" value="TreeGrafter"/>
</dbReference>
<feature type="transmembrane region" description="Helical" evidence="8">
    <location>
        <begin position="347"/>
        <end position="367"/>
    </location>
</feature>
<name>A0A1B3B7E1_SCAPY</name>
<dbReference type="PANTHER" id="PTHR21143">
    <property type="entry name" value="INVERTEBRATE GUSTATORY RECEPTOR"/>
    <property type="match status" value="1"/>
</dbReference>
<feature type="transmembrane region" description="Helical" evidence="8">
    <location>
        <begin position="56"/>
        <end position="80"/>
    </location>
</feature>
<protein>
    <recommendedName>
        <fullName evidence="8">Gustatory receptor</fullName>
    </recommendedName>
</protein>